<evidence type="ECO:0000256" key="1">
    <source>
        <dbReference type="ARBA" id="ARBA00004651"/>
    </source>
</evidence>
<sequence length="627" mass="70041">MFVTLALLTRMALLLKSAGEVSWNLTLLASFAWGVVYDVGAALWWSLPVVLVLMLLPAPTFQYRAVRGAVIGAIGVGFFLMLFSGVSEWTFWDEFGVRFNFIAVDYLVYTTEVIGNIRESYPMPLIIGGVALGAIGLTGMMVRTGLPQIWMEAAATPWRRRYATGLVWIVVAVSFGSLLSERWLPTFANNYNRELAKNGGWALFAAFWANQLEFDQFYETLPEDRAFAMVRENLVRDGSVLMGSEAEDTLRQISAMQPEQRPNVIQITVESLSASFMARYGNTDGITPELDKLVADSLVFDQFYATGTRTVRGMEALTLSLPPTPGRSLVKRPDNENLFSLGSVFQSKGYDTAFIYGGYGYFDNMNYFFGHNGYRIVDRGQVADEDITFANAWGACDEDLFDWSLREADATAKTGKPFFQFVMTTSNHRPFTYPEGRIDLPSKESRRNGGVKYTDYAIAKFLRDASTRPWYKDTIFVIVADHCASSAGKTTLPVSNYHIPLLIFAPGGQIEPGVVDEITSQVDYAPTLLGLLNWSYPSRFFGRDVMHDGCERPARAFVGTYQKMGLWDGERLAVLSPVRHKAMFGTTTGTEVLISEGQDDPLIQEATSYYQTASDLFRLDAYRAYTP</sequence>
<dbReference type="GO" id="GO:0046872">
    <property type="term" value="F:metal ion binding"/>
    <property type="evidence" value="ECO:0007669"/>
    <property type="project" value="UniProtKB-KW"/>
</dbReference>
<feature type="transmembrane region" description="Helical" evidence="9">
    <location>
        <begin position="68"/>
        <end position="86"/>
    </location>
</feature>
<dbReference type="InterPro" id="IPR012160">
    <property type="entry name" value="LtaS-like"/>
</dbReference>
<evidence type="ECO:0000256" key="5">
    <source>
        <dbReference type="ARBA" id="ARBA00023136"/>
    </source>
</evidence>
<evidence type="ECO:0000256" key="6">
    <source>
        <dbReference type="PIRSR" id="PIRSR005091-1"/>
    </source>
</evidence>
<keyword evidence="3 9" id="KW-0812">Transmembrane</keyword>
<feature type="active site" evidence="6">
    <location>
        <position position="310"/>
    </location>
</feature>
<feature type="transmembrane region" description="Helical" evidence="9">
    <location>
        <begin position="35"/>
        <end position="56"/>
    </location>
</feature>
<feature type="transmembrane region" description="Helical" evidence="9">
    <location>
        <begin position="162"/>
        <end position="180"/>
    </location>
</feature>
<dbReference type="RefSeq" id="WP_330932227.1">
    <property type="nucleotide sequence ID" value="NZ_CP119075.1"/>
</dbReference>
<evidence type="ECO:0000256" key="2">
    <source>
        <dbReference type="ARBA" id="ARBA00022475"/>
    </source>
</evidence>
<name>A0AAF0CPY5_9BACT</name>
<feature type="binding site" evidence="8">
    <location>
        <position position="310"/>
    </location>
    <ligand>
        <name>Mn(2+)</name>
        <dbReference type="ChEBI" id="CHEBI:29035"/>
    </ligand>
</feature>
<dbReference type="PIRSF" id="PIRSF005091">
    <property type="entry name" value="Mmb_sulf_HI1246"/>
    <property type="match status" value="1"/>
</dbReference>
<feature type="binding site" evidence="8">
    <location>
        <position position="482"/>
    </location>
    <ligand>
        <name>Mn(2+)</name>
        <dbReference type="ChEBI" id="CHEBI:29035"/>
    </ligand>
</feature>
<feature type="transmembrane region" description="Helical" evidence="9">
    <location>
        <begin position="121"/>
        <end position="142"/>
    </location>
</feature>
<protein>
    <submittedName>
        <fullName evidence="11">LTA synthase family protein</fullName>
    </submittedName>
</protein>
<keyword evidence="2" id="KW-1003">Cell membrane</keyword>
<evidence type="ECO:0000256" key="9">
    <source>
        <dbReference type="SAM" id="Phobius"/>
    </source>
</evidence>
<evidence type="ECO:0000256" key="3">
    <source>
        <dbReference type="ARBA" id="ARBA00022692"/>
    </source>
</evidence>
<evidence type="ECO:0000313" key="12">
    <source>
        <dbReference type="Proteomes" id="UP001218638"/>
    </source>
</evidence>
<dbReference type="InterPro" id="IPR017850">
    <property type="entry name" value="Alkaline_phosphatase_core_sf"/>
</dbReference>
<dbReference type="Pfam" id="PF00884">
    <property type="entry name" value="Sulfatase"/>
    <property type="match status" value="1"/>
</dbReference>
<evidence type="ECO:0000313" key="11">
    <source>
        <dbReference type="EMBL" id="WED65921.1"/>
    </source>
</evidence>
<dbReference type="Proteomes" id="UP001218638">
    <property type="component" value="Chromosome"/>
</dbReference>
<reference evidence="11" key="1">
    <citation type="submission" date="2023-03" db="EMBL/GenBank/DDBJ databases">
        <title>Lomoglobus Profundus gen. nov., sp. nov., a novel member of the phylum Verrucomicrobia, isolated from deep-marine sediment of South China Sea.</title>
        <authorList>
            <person name="Ahmad T."/>
            <person name="Ishaq S.E."/>
            <person name="Wang F."/>
        </authorList>
    </citation>
    <scope>NUCLEOTIDE SEQUENCE</scope>
    <source>
        <strain evidence="11">LMO-M01</strain>
    </source>
</reference>
<dbReference type="CDD" id="cd16015">
    <property type="entry name" value="LTA_synthase"/>
    <property type="match status" value="1"/>
</dbReference>
<evidence type="ECO:0000256" key="8">
    <source>
        <dbReference type="PIRSR" id="PIRSR005091-3"/>
    </source>
</evidence>
<dbReference type="EMBL" id="CP119075">
    <property type="protein sequence ID" value="WED65921.1"/>
    <property type="molecule type" value="Genomic_DNA"/>
</dbReference>
<evidence type="ECO:0000256" key="4">
    <source>
        <dbReference type="ARBA" id="ARBA00022989"/>
    </source>
</evidence>
<evidence type="ECO:0000256" key="7">
    <source>
        <dbReference type="PIRSR" id="PIRSR005091-2"/>
    </source>
</evidence>
<keyword evidence="12" id="KW-1185">Reference proteome</keyword>
<evidence type="ECO:0000259" key="10">
    <source>
        <dbReference type="Pfam" id="PF00884"/>
    </source>
</evidence>
<proteinExistence type="predicted"/>
<organism evidence="11 12">
    <name type="scientific">Synoicihabitans lomoniglobus</name>
    <dbReference type="NCBI Taxonomy" id="2909285"/>
    <lineage>
        <taxon>Bacteria</taxon>
        <taxon>Pseudomonadati</taxon>
        <taxon>Verrucomicrobiota</taxon>
        <taxon>Opitutia</taxon>
        <taxon>Opitutales</taxon>
        <taxon>Opitutaceae</taxon>
        <taxon>Synoicihabitans</taxon>
    </lineage>
</organism>
<gene>
    <name evidence="11" type="ORF">PXH66_03540</name>
</gene>
<dbReference type="GO" id="GO:0005886">
    <property type="term" value="C:plasma membrane"/>
    <property type="evidence" value="ECO:0007669"/>
    <property type="project" value="UniProtKB-SubCell"/>
</dbReference>
<feature type="binding site" evidence="8">
    <location>
        <position position="481"/>
    </location>
    <ligand>
        <name>Mn(2+)</name>
        <dbReference type="ChEBI" id="CHEBI:29035"/>
    </ligand>
</feature>
<dbReference type="InterPro" id="IPR050448">
    <property type="entry name" value="OpgB/LTA_synthase_biosynth"/>
</dbReference>
<keyword evidence="7" id="KW-0479">Metal-binding</keyword>
<keyword evidence="7" id="KW-0464">Manganese</keyword>
<dbReference type="PANTHER" id="PTHR47371">
    <property type="entry name" value="LIPOTEICHOIC ACID SYNTHASE"/>
    <property type="match status" value="1"/>
</dbReference>
<keyword evidence="5 9" id="KW-0472">Membrane</keyword>
<feature type="binding site" evidence="7">
    <location>
        <position position="428"/>
    </location>
    <ligand>
        <name>substrate</name>
    </ligand>
</feature>
<dbReference type="InterPro" id="IPR000917">
    <property type="entry name" value="Sulfatase_N"/>
</dbReference>
<feature type="binding site" evidence="8">
    <location>
        <position position="270"/>
    </location>
    <ligand>
        <name>Mn(2+)</name>
        <dbReference type="ChEBI" id="CHEBI:29035"/>
    </ligand>
</feature>
<dbReference type="PANTHER" id="PTHR47371:SF3">
    <property type="entry name" value="PHOSPHOGLYCEROL TRANSFERASE I"/>
    <property type="match status" value="1"/>
</dbReference>
<keyword evidence="4 9" id="KW-1133">Transmembrane helix</keyword>
<dbReference type="Gene3D" id="3.40.720.10">
    <property type="entry name" value="Alkaline Phosphatase, subunit A"/>
    <property type="match status" value="1"/>
</dbReference>
<dbReference type="SUPFAM" id="SSF53649">
    <property type="entry name" value="Alkaline phosphatase-like"/>
    <property type="match status" value="1"/>
</dbReference>
<dbReference type="Gene3D" id="3.30.1120.80">
    <property type="match status" value="1"/>
</dbReference>
<accession>A0AAF0CPY5</accession>
<feature type="domain" description="Sulfatase N-terminal" evidence="10">
    <location>
        <begin position="262"/>
        <end position="533"/>
    </location>
</feature>
<comment type="subcellular location">
    <subcellularLocation>
        <location evidence="1">Cell membrane</location>
        <topology evidence="1">Multi-pass membrane protein</topology>
    </subcellularLocation>
</comment>
<dbReference type="AlphaFoldDB" id="A0AAF0CPY5"/>
<dbReference type="KEGG" id="slom:PXH66_03540"/>